<dbReference type="Gene3D" id="3.90.1580.10">
    <property type="entry name" value="paralog of FGE (formylglycine-generating enzyme)"/>
    <property type="match status" value="1"/>
</dbReference>
<dbReference type="SMART" id="SM00220">
    <property type="entry name" value="S_TKc"/>
    <property type="match status" value="1"/>
</dbReference>
<dbReference type="Gene3D" id="1.10.510.10">
    <property type="entry name" value="Transferase(Phosphotransferase) domain 1"/>
    <property type="match status" value="1"/>
</dbReference>
<dbReference type="GO" id="GO:0005524">
    <property type="term" value="F:ATP binding"/>
    <property type="evidence" value="ECO:0007669"/>
    <property type="project" value="UniProtKB-UniRule"/>
</dbReference>
<dbReference type="Proteomes" id="UP000683511">
    <property type="component" value="Chromosome"/>
</dbReference>
<dbReference type="PROSITE" id="PS00107">
    <property type="entry name" value="PROTEIN_KINASE_ATP"/>
    <property type="match status" value="1"/>
</dbReference>
<keyword evidence="3" id="KW-0723">Serine/threonine-protein kinase</keyword>
<dbReference type="PANTHER" id="PTHR23150:SF19">
    <property type="entry name" value="FORMYLGLYCINE-GENERATING ENZYME"/>
    <property type="match status" value="1"/>
</dbReference>
<dbReference type="SUPFAM" id="SSF56436">
    <property type="entry name" value="C-type lectin-like"/>
    <property type="match status" value="1"/>
</dbReference>
<evidence type="ECO:0000313" key="4">
    <source>
        <dbReference type="Proteomes" id="UP000683511"/>
    </source>
</evidence>
<dbReference type="Pfam" id="PF03781">
    <property type="entry name" value="FGE-sulfatase"/>
    <property type="match status" value="1"/>
</dbReference>
<dbReference type="KEGG" id="rsin:B6N60_01576"/>
<reference evidence="3" key="1">
    <citation type="submission" date="2017-04" db="EMBL/GenBank/DDBJ databases">
        <title>Genome deletions in a multicellular cyanobacterial endosymbiont for morphological adaptation in marine diatoms.</title>
        <authorList>
            <person name="Wang Y."/>
            <person name="Gao H."/>
            <person name="Li R."/>
            <person name="Xu X."/>
        </authorList>
    </citation>
    <scope>NUCLEOTIDE SEQUENCE</scope>
    <source>
        <strain evidence="3">FACHB 800</strain>
    </source>
</reference>
<dbReference type="Pfam" id="PF00069">
    <property type="entry name" value="Pkinase"/>
    <property type="match status" value="1"/>
</dbReference>
<dbReference type="InterPro" id="IPR051043">
    <property type="entry name" value="Sulfatase_Mod_Factor_Kinase"/>
</dbReference>
<keyword evidence="4" id="KW-1185">Reference proteome</keyword>
<dbReference type="InterPro" id="IPR042095">
    <property type="entry name" value="SUMF_sf"/>
</dbReference>
<feature type="binding site" evidence="1">
    <location>
        <position position="46"/>
    </location>
    <ligand>
        <name>ATP</name>
        <dbReference type="ChEBI" id="CHEBI:30616"/>
    </ligand>
</feature>
<dbReference type="RefSeq" id="WP_190601598.1">
    <property type="nucleotide sequence ID" value="NZ_CP021056.1"/>
</dbReference>
<dbReference type="InterPro" id="IPR017441">
    <property type="entry name" value="Protein_kinase_ATP_BS"/>
</dbReference>
<sequence length="710" mass="80681">MWDIGCIVNTLAGRYEIIQQLGGGSFAMTYIAQDNLQPSKPLCVVKQLYPHQSHPRVVEFFEREAVILERLGKHPQIPQLLAHLQENKHLYIVQEFIEGKDLGKEIIPGRRLPEEYVFQLLKDVLEVLDFVHSQGVIHRDIKPQNIMRRAVDGKIFLIDFGAVKEIGTLMMNSQGEVTSSIVIGSSGYMPNEQKNGKPTLASDIYALGMTAIQALTGILPINLPEDPQTGEIIWQNQVNVSENLAEILTKMVRRHHSLRYISAREALAALTSNSEANIPTRVISPHAKEQYMQEAKQRVQQGQGKFSVFALKILESKRIQLGLTEEEALAIQVEVIQTYLEYERKLQEYEQALITAVNQQFPFNQATQQDLQDYRQFLGLRHEDIVLIEERVLTPQKLAFQQQETKEDNLRLAELKSQSPTLLSGLDSTKIFNFETATLIFDGGSWQIHRTRKQAEFFTESLGQNEILDMVSIPGGEFLLGSPEDEAQRNDTEGPQLSVQIKSFFMGKFPVTQSQWAAVAALPKVEIDLKREPSHFPGGNRPVEQVSWNEAIEFCTRLSQRTGKKYRLPSEAEWEYACRAGTTTPFYFGETISTDLANYNGKGVYGSGVPGEYREKTTEVGSFAANAFGLYDMHGNVWEWCQDTWHDNYSSAPTDGKPWVDGHFDNYYRYRSMRGGSWYLVPVGCRCAARDRRLPGYRHNFLGFRVVLEI</sequence>
<dbReference type="SUPFAM" id="SSF56112">
    <property type="entry name" value="Protein kinase-like (PK-like)"/>
    <property type="match status" value="1"/>
</dbReference>
<protein>
    <submittedName>
        <fullName evidence="3">Serine/threonine protein kinase</fullName>
    </submittedName>
</protein>
<dbReference type="CDD" id="cd14014">
    <property type="entry name" value="STKc_PknB_like"/>
    <property type="match status" value="1"/>
</dbReference>
<keyword evidence="1" id="KW-0547">Nucleotide-binding</keyword>
<dbReference type="InterPro" id="IPR011009">
    <property type="entry name" value="Kinase-like_dom_sf"/>
</dbReference>
<dbReference type="AlphaFoldDB" id="A0A975Y475"/>
<evidence type="ECO:0000259" key="2">
    <source>
        <dbReference type="PROSITE" id="PS50011"/>
    </source>
</evidence>
<dbReference type="PROSITE" id="PS50011">
    <property type="entry name" value="PROTEIN_KINASE_DOM"/>
    <property type="match status" value="1"/>
</dbReference>
<accession>A0A975Y475</accession>
<dbReference type="EMBL" id="CP021056">
    <property type="protein sequence ID" value="QXE22889.1"/>
    <property type="molecule type" value="Genomic_DNA"/>
</dbReference>
<name>A0A975Y475_9NOST</name>
<keyword evidence="3" id="KW-0808">Transferase</keyword>
<keyword evidence="3" id="KW-0418">Kinase</keyword>
<dbReference type="InterPro" id="IPR005532">
    <property type="entry name" value="SUMF_dom"/>
</dbReference>
<feature type="domain" description="Protein kinase" evidence="2">
    <location>
        <begin position="15"/>
        <end position="278"/>
    </location>
</feature>
<organism evidence="3 4">
    <name type="scientific">Richelia sinica FACHB-800</name>
    <dbReference type="NCBI Taxonomy" id="1357546"/>
    <lineage>
        <taxon>Bacteria</taxon>
        <taxon>Bacillati</taxon>
        <taxon>Cyanobacteriota</taxon>
        <taxon>Cyanophyceae</taxon>
        <taxon>Nostocales</taxon>
        <taxon>Nostocaceae</taxon>
        <taxon>Richelia</taxon>
    </lineage>
</organism>
<dbReference type="InterPro" id="IPR000719">
    <property type="entry name" value="Prot_kinase_dom"/>
</dbReference>
<dbReference type="PANTHER" id="PTHR23150">
    <property type="entry name" value="SULFATASE MODIFYING FACTOR 1, 2"/>
    <property type="match status" value="1"/>
</dbReference>
<dbReference type="InterPro" id="IPR016187">
    <property type="entry name" value="CTDL_fold"/>
</dbReference>
<proteinExistence type="predicted"/>
<evidence type="ECO:0000313" key="3">
    <source>
        <dbReference type="EMBL" id="QXE22889.1"/>
    </source>
</evidence>
<keyword evidence="1" id="KW-0067">ATP-binding</keyword>
<evidence type="ECO:0000256" key="1">
    <source>
        <dbReference type="PROSITE-ProRule" id="PRU10141"/>
    </source>
</evidence>
<dbReference type="GO" id="GO:0004674">
    <property type="term" value="F:protein serine/threonine kinase activity"/>
    <property type="evidence" value="ECO:0007669"/>
    <property type="project" value="UniProtKB-KW"/>
</dbReference>
<dbReference type="GO" id="GO:0120147">
    <property type="term" value="F:formylglycine-generating oxidase activity"/>
    <property type="evidence" value="ECO:0007669"/>
    <property type="project" value="TreeGrafter"/>
</dbReference>
<gene>
    <name evidence="3" type="ORF">B6N60_01576</name>
</gene>